<feature type="compositionally biased region" description="Basic residues" evidence="1">
    <location>
        <begin position="62"/>
        <end position="74"/>
    </location>
</feature>
<evidence type="ECO:0000256" key="1">
    <source>
        <dbReference type="SAM" id="MobiDB-lite"/>
    </source>
</evidence>
<feature type="compositionally biased region" description="Basic and acidic residues" evidence="1">
    <location>
        <begin position="107"/>
        <end position="120"/>
    </location>
</feature>
<feature type="region of interest" description="Disordered" evidence="1">
    <location>
        <begin position="1"/>
        <end position="120"/>
    </location>
</feature>
<reference evidence="2 3" key="1">
    <citation type="journal article" date="2020" name="G3 (Bethesda)">
        <title>Improved Reference Genome for Cyclotella cryptica CCMP332, a Model for Cell Wall Morphogenesis, Salinity Adaptation, and Lipid Production in Diatoms (Bacillariophyta).</title>
        <authorList>
            <person name="Roberts W.R."/>
            <person name="Downey K.M."/>
            <person name="Ruck E.C."/>
            <person name="Traller J.C."/>
            <person name="Alverson A.J."/>
        </authorList>
    </citation>
    <scope>NUCLEOTIDE SEQUENCE [LARGE SCALE GENOMIC DNA]</scope>
    <source>
        <strain evidence="2 3">CCMP332</strain>
    </source>
</reference>
<sequence length="146" mass="16153">MPNNPKNVRFRRPSPSPKMFPSYLVASSSAKTTPPKCSPRPPCCDLRPMPVTERTTPQRNGPSKRGHGRARGKNNKNESNNKHGGQVKRKQAPTTRTTVRTRAGHGRLHETHVEHLTEGDWDSRHDFASFLLSLAGRIGELAKGGS</sequence>
<proteinExistence type="predicted"/>
<comment type="caution">
    <text evidence="2">The sequence shown here is derived from an EMBL/GenBank/DDBJ whole genome shotgun (WGS) entry which is preliminary data.</text>
</comment>
<dbReference type="AlphaFoldDB" id="A0ABD3PPX9"/>
<accession>A0ABD3PPX9</accession>
<evidence type="ECO:0000313" key="3">
    <source>
        <dbReference type="Proteomes" id="UP001516023"/>
    </source>
</evidence>
<gene>
    <name evidence="2" type="ORF">HJC23_006732</name>
</gene>
<keyword evidence="3" id="KW-1185">Reference proteome</keyword>
<protein>
    <submittedName>
        <fullName evidence="2">Uncharacterized protein</fullName>
    </submittedName>
</protein>
<dbReference type="EMBL" id="JABMIG020000136">
    <property type="protein sequence ID" value="KAL3789739.1"/>
    <property type="molecule type" value="Genomic_DNA"/>
</dbReference>
<dbReference type="Proteomes" id="UP001516023">
    <property type="component" value="Unassembled WGS sequence"/>
</dbReference>
<organism evidence="2 3">
    <name type="scientific">Cyclotella cryptica</name>
    <dbReference type="NCBI Taxonomy" id="29204"/>
    <lineage>
        <taxon>Eukaryota</taxon>
        <taxon>Sar</taxon>
        <taxon>Stramenopiles</taxon>
        <taxon>Ochrophyta</taxon>
        <taxon>Bacillariophyta</taxon>
        <taxon>Coscinodiscophyceae</taxon>
        <taxon>Thalassiosirophycidae</taxon>
        <taxon>Stephanodiscales</taxon>
        <taxon>Stephanodiscaceae</taxon>
        <taxon>Cyclotella</taxon>
    </lineage>
</organism>
<name>A0ABD3PPX9_9STRA</name>
<evidence type="ECO:0000313" key="2">
    <source>
        <dbReference type="EMBL" id="KAL3789739.1"/>
    </source>
</evidence>